<dbReference type="Proteomes" id="UP000629468">
    <property type="component" value="Unassembled WGS sequence"/>
</dbReference>
<keyword evidence="1" id="KW-1133">Transmembrane helix</keyword>
<evidence type="ECO:0000313" key="4">
    <source>
        <dbReference type="Proteomes" id="UP000629468"/>
    </source>
</evidence>
<keyword evidence="1" id="KW-0812">Transmembrane</keyword>
<dbReference type="AlphaFoldDB" id="A0A8H7C3K0"/>
<gene>
    <name evidence="3" type="ORF">Agabi119p4_9624</name>
</gene>
<evidence type="ECO:0000313" key="3">
    <source>
        <dbReference type="EMBL" id="KAF7761632.1"/>
    </source>
</evidence>
<name>A0A8H7C3K0_AGABI</name>
<protein>
    <recommendedName>
        <fullName evidence="2">DUF6533 domain-containing protein</fullName>
    </recommendedName>
</protein>
<evidence type="ECO:0000256" key="1">
    <source>
        <dbReference type="SAM" id="Phobius"/>
    </source>
</evidence>
<keyword evidence="1" id="KW-0472">Membrane</keyword>
<feature type="transmembrane region" description="Helical" evidence="1">
    <location>
        <begin position="12"/>
        <end position="29"/>
    </location>
</feature>
<reference evidence="3 4" key="1">
    <citation type="journal article" name="Sci. Rep.">
        <title>Telomere-to-telomere assembled and centromere annotated genomes of the two main subspecies of the button mushroom Agaricus bisporus reveal especially polymorphic chromosome ends.</title>
        <authorList>
            <person name="Sonnenberg A.S.M."/>
            <person name="Sedaghat-Telgerd N."/>
            <person name="Lavrijssen B."/>
            <person name="Ohm R.A."/>
            <person name="Hendrickx P.M."/>
            <person name="Scholtmeijer K."/>
            <person name="Baars J.J.P."/>
            <person name="van Peer A."/>
        </authorList>
    </citation>
    <scope>NUCLEOTIDE SEQUENCE [LARGE SCALE GENOMIC DNA]</scope>
    <source>
        <strain evidence="3 4">H119_p4</strain>
    </source>
</reference>
<feature type="transmembrane region" description="Helical" evidence="1">
    <location>
        <begin position="49"/>
        <end position="72"/>
    </location>
</feature>
<organism evidence="3 4">
    <name type="scientific">Agaricus bisporus var. burnettii</name>
    <dbReference type="NCBI Taxonomy" id="192524"/>
    <lineage>
        <taxon>Eukaryota</taxon>
        <taxon>Fungi</taxon>
        <taxon>Dikarya</taxon>
        <taxon>Basidiomycota</taxon>
        <taxon>Agaricomycotina</taxon>
        <taxon>Agaricomycetes</taxon>
        <taxon>Agaricomycetidae</taxon>
        <taxon>Agaricales</taxon>
        <taxon>Agaricineae</taxon>
        <taxon>Agaricaceae</taxon>
        <taxon>Agaricus</taxon>
    </lineage>
</organism>
<accession>A0A8H7C3K0</accession>
<evidence type="ECO:0000259" key="2">
    <source>
        <dbReference type="Pfam" id="PF20151"/>
    </source>
</evidence>
<dbReference type="Pfam" id="PF20151">
    <property type="entry name" value="DUF6533"/>
    <property type="match status" value="1"/>
</dbReference>
<dbReference type="EMBL" id="JABXXO010000013">
    <property type="protein sequence ID" value="KAF7761632.1"/>
    <property type="molecule type" value="Genomic_DNA"/>
</dbReference>
<feature type="domain" description="DUF6533" evidence="2">
    <location>
        <begin position="18"/>
        <end position="60"/>
    </location>
</feature>
<dbReference type="InterPro" id="IPR045340">
    <property type="entry name" value="DUF6533"/>
</dbReference>
<sequence length="94" mass="10839">MDLPDPVSATLRLLAGKYLQIASFIMLAYDHMITFGQEVEVIWKRPMSFATILFFLNRYANLMQCIVLVVAFHEPDWRGEPYVPSTQNDSRIVS</sequence>
<proteinExistence type="predicted"/>
<comment type="caution">
    <text evidence="3">The sequence shown here is derived from an EMBL/GenBank/DDBJ whole genome shotgun (WGS) entry which is preliminary data.</text>
</comment>